<dbReference type="Gene3D" id="2.40.128.20">
    <property type="match status" value="1"/>
</dbReference>
<dbReference type="Gene3D" id="2.130.10.130">
    <property type="entry name" value="Integrin alpha, N-terminal"/>
    <property type="match status" value="1"/>
</dbReference>
<name>A0A814LVL7_ADIRI</name>
<comment type="caution">
    <text evidence="4">The sequence shown here is derived from an EMBL/GenBank/DDBJ whole genome shotgun (WGS) entry which is preliminary data.</text>
</comment>
<dbReference type="PANTHER" id="PTHR11955">
    <property type="entry name" value="FATTY ACID BINDING PROTEIN"/>
    <property type="match status" value="1"/>
</dbReference>
<evidence type="ECO:0000256" key="1">
    <source>
        <dbReference type="ARBA" id="ARBA00008390"/>
    </source>
</evidence>
<dbReference type="Proteomes" id="UP000663828">
    <property type="component" value="Unassembled WGS sequence"/>
</dbReference>
<proteinExistence type="inferred from homology"/>
<gene>
    <name evidence="4" type="ORF">XAT740_LOCUS16835</name>
</gene>
<dbReference type="InterPro" id="IPR013517">
    <property type="entry name" value="FG-GAP"/>
</dbReference>
<organism evidence="4 5">
    <name type="scientific">Adineta ricciae</name>
    <name type="common">Rotifer</name>
    <dbReference type="NCBI Taxonomy" id="249248"/>
    <lineage>
        <taxon>Eukaryota</taxon>
        <taxon>Metazoa</taxon>
        <taxon>Spiralia</taxon>
        <taxon>Gnathifera</taxon>
        <taxon>Rotifera</taxon>
        <taxon>Eurotatoria</taxon>
        <taxon>Bdelloidea</taxon>
        <taxon>Adinetida</taxon>
        <taxon>Adinetidae</taxon>
        <taxon>Adineta</taxon>
    </lineage>
</organism>
<dbReference type="Pfam" id="PF13517">
    <property type="entry name" value="FG-GAP_3"/>
    <property type="match status" value="1"/>
</dbReference>
<sequence length="865" mass="94981">MHFSRPYNNSQTTGPVSIIVRERLSWLRSRYFPFCSPATISAQNPMIGDYMVVGCLSGTCGSHWTGSSMNTYTWCTDYSIPLDTASGEYYNTFSIPINVAFSIGYASCCWLDQLGAGWASLGWSVVGRINTFVRPDGYLNTSPVAVTLPIIYKETNIQHVHVVQMSDFDGTDILICRWSKSSTNINSYDECDGICNGLAGGVNANLIGANCTLTFTLTTANWYYGVALQIEDFFNNAAFLANTPMTSVPLQFLFYGYGKPGGCATPPEIIGDRPNRACIGVMPNDNITERVVVQVNCPGKSIVDFISTVPRGMDKSSILNISTGVYGLILTWIPRADQYGPQGVCMAAIDNTKLQSNQWCITFLVGFKSPDVIRPTLVQGSASPVGTVFQNQTTFSIQTSKFVNRPTRNGTFIYFRNASGGGSLVQKYDCGWEPEVTYTGYTIVIRFPVAPWTPGHFFYVTMDSGVASGTEFCGPESAPMYDPTFWVFNIWNPAVSSTTTTTTTPFTTVTVTTKPTSTTSINTLLTTTGIVITTTTPMTTNATTASTSPPTTAAPTTGGPTTTGVTTESTVAVIYPKDLEDICKASIATMTAVTMKFWSATWITTPSIYFLNVDDFNFADPYSPMVADFDNDGRLDFLVSHRGNNTINVYIGSGKDDFSVQTIFRNDTDPTFSSTIAVGDFNRDSTLDLAIYFLYKLFDSKTLLCIVKQSHLKHILLPSNQSAKTLNMSKGVEALKGTWDQINDENMDEFLKELGVGMTKRMAVKSMKPRLVISENGGKWAIRSESSLKTKTVEFIPGVEFDETTSDGREVKTIVRVKGNTLEHTMHGKDGKQCVAVRYVNDQGQQQIDMKCGSVEAHRWFKRVE</sequence>
<dbReference type="PRINTS" id="PR00178">
    <property type="entry name" value="FATTYACIDBP"/>
</dbReference>
<accession>A0A814LVL7</accession>
<dbReference type="GO" id="GO:0008289">
    <property type="term" value="F:lipid binding"/>
    <property type="evidence" value="ECO:0007669"/>
    <property type="project" value="UniProtKB-KW"/>
</dbReference>
<dbReference type="InterPro" id="IPR031259">
    <property type="entry name" value="ILBP"/>
</dbReference>
<keyword evidence="5" id="KW-1185">Reference proteome</keyword>
<evidence type="ECO:0000313" key="4">
    <source>
        <dbReference type="EMBL" id="CAF1071467.1"/>
    </source>
</evidence>
<keyword evidence="2" id="KW-0732">Signal</keyword>
<feature type="region of interest" description="Disordered" evidence="3">
    <location>
        <begin position="540"/>
        <end position="563"/>
    </location>
</feature>
<dbReference type="CDD" id="cd00742">
    <property type="entry name" value="FABP"/>
    <property type="match status" value="1"/>
</dbReference>
<dbReference type="SUPFAM" id="SSF69318">
    <property type="entry name" value="Integrin alpha N-terminal domain"/>
    <property type="match status" value="1"/>
</dbReference>
<dbReference type="InterPro" id="IPR012674">
    <property type="entry name" value="Calycin"/>
</dbReference>
<evidence type="ECO:0000256" key="2">
    <source>
        <dbReference type="ARBA" id="ARBA00022729"/>
    </source>
</evidence>
<dbReference type="AlphaFoldDB" id="A0A814LVL7"/>
<dbReference type="EMBL" id="CAJNOR010001083">
    <property type="protein sequence ID" value="CAF1071467.1"/>
    <property type="molecule type" value="Genomic_DNA"/>
</dbReference>
<comment type="similarity">
    <text evidence="1">Belongs to the calycin superfamily. Fatty-acid binding protein (FABP) family.</text>
</comment>
<evidence type="ECO:0000313" key="5">
    <source>
        <dbReference type="Proteomes" id="UP000663828"/>
    </source>
</evidence>
<evidence type="ECO:0000256" key="3">
    <source>
        <dbReference type="SAM" id="MobiDB-lite"/>
    </source>
</evidence>
<dbReference type="InterPro" id="IPR000463">
    <property type="entry name" value="Fatty_acid-bd"/>
</dbReference>
<protein>
    <submittedName>
        <fullName evidence="4">Uncharacterized protein</fullName>
    </submittedName>
</protein>
<reference evidence="4" key="1">
    <citation type="submission" date="2021-02" db="EMBL/GenBank/DDBJ databases">
        <authorList>
            <person name="Nowell W R."/>
        </authorList>
    </citation>
    <scope>NUCLEOTIDE SEQUENCE</scope>
</reference>
<dbReference type="InterPro" id="IPR028994">
    <property type="entry name" value="Integrin_alpha_N"/>
</dbReference>
<dbReference type="SUPFAM" id="SSF50814">
    <property type="entry name" value="Lipocalins"/>
    <property type="match status" value="1"/>
</dbReference>